<name>A0A0U1P972_PHOLE</name>
<organism evidence="1 2">
    <name type="scientific">Photobacterium leiognathi lrivu.4.1</name>
    <dbReference type="NCBI Taxonomy" id="1248232"/>
    <lineage>
        <taxon>Bacteria</taxon>
        <taxon>Pseudomonadati</taxon>
        <taxon>Pseudomonadota</taxon>
        <taxon>Gammaproteobacteria</taxon>
        <taxon>Vibrionales</taxon>
        <taxon>Vibrionaceae</taxon>
        <taxon>Photobacterium</taxon>
    </lineage>
</organism>
<accession>A0A0U1P972</accession>
<evidence type="ECO:0000313" key="1">
    <source>
        <dbReference type="EMBL" id="GAD30934.1"/>
    </source>
</evidence>
<proteinExistence type="predicted"/>
<gene>
    <name evidence="1" type="ORF">PLEI_2590</name>
</gene>
<dbReference type="EMBL" id="DF196819">
    <property type="protein sequence ID" value="GAD30934.1"/>
    <property type="molecule type" value="Genomic_DNA"/>
</dbReference>
<evidence type="ECO:0000313" key="2">
    <source>
        <dbReference type="Proteomes" id="UP000030675"/>
    </source>
</evidence>
<reference evidence="2" key="1">
    <citation type="submission" date="2012-12" db="EMBL/GenBank/DDBJ databases">
        <title>Genome Sequence of Photobacterium leiognathi lrivu.4.1.</title>
        <authorList>
            <person name="Urbanczyk H."/>
            <person name="Ogura Y."/>
            <person name="Hayashi T."/>
            <person name="Dunlap P.V."/>
        </authorList>
    </citation>
    <scope>NUCLEOTIDE SEQUENCE [LARGE SCALE GENOMIC DNA]</scope>
    <source>
        <strain evidence="2">lrivu.4.1</strain>
    </source>
</reference>
<sequence length="122" mass="14011">MYKSAKLVQFELTQKNLYQGAVTIRNKWELNNKPRCDEIAGIPFSYTAIGWPIVYNNGDLDCPKTWSLLSNGIEKPEYNTFSYIKAGDSVAYNTCLYDMDINNKLAIFYINDRIHIVSNLSL</sequence>
<dbReference type="Proteomes" id="UP000030675">
    <property type="component" value="Unassembled WGS sequence"/>
</dbReference>
<dbReference type="HOGENOM" id="CLU_141011_0_0_6"/>
<dbReference type="AlphaFoldDB" id="A0A0U1P972"/>
<protein>
    <submittedName>
        <fullName evidence="1">Uncharacterized protein</fullName>
    </submittedName>
</protein>